<evidence type="ECO:0000313" key="5">
    <source>
        <dbReference type="Proteomes" id="UP000295008"/>
    </source>
</evidence>
<dbReference type="PANTHER" id="PTHR11839">
    <property type="entry name" value="UDP/ADP-SUGAR PYROPHOSPHATASE"/>
    <property type="match status" value="1"/>
</dbReference>
<dbReference type="PANTHER" id="PTHR11839:SF18">
    <property type="entry name" value="NUDIX HYDROLASE DOMAIN-CONTAINING PROTEIN"/>
    <property type="match status" value="1"/>
</dbReference>
<comment type="cofactor">
    <cofactor evidence="1">
        <name>Mg(2+)</name>
        <dbReference type="ChEBI" id="CHEBI:18420"/>
    </cofactor>
</comment>
<dbReference type="InterPro" id="IPR020084">
    <property type="entry name" value="NUDIX_hydrolase_CS"/>
</dbReference>
<dbReference type="EMBL" id="SLUN01000022">
    <property type="protein sequence ID" value="TCL62992.1"/>
    <property type="molecule type" value="Genomic_DNA"/>
</dbReference>
<feature type="domain" description="Nudix hydrolase" evidence="3">
    <location>
        <begin position="43"/>
        <end position="170"/>
    </location>
</feature>
<evidence type="ECO:0000259" key="3">
    <source>
        <dbReference type="PROSITE" id="PS51462"/>
    </source>
</evidence>
<reference evidence="4 5" key="1">
    <citation type="submission" date="2019-03" db="EMBL/GenBank/DDBJ databases">
        <title>Genomic Encyclopedia of Type Strains, Phase IV (KMG-IV): sequencing the most valuable type-strain genomes for metagenomic binning, comparative biology and taxonomic classification.</title>
        <authorList>
            <person name="Goeker M."/>
        </authorList>
    </citation>
    <scope>NUCLEOTIDE SEQUENCE [LARGE SCALE GENOMIC DNA]</scope>
    <source>
        <strain evidence="4 5">LX-B</strain>
    </source>
</reference>
<dbReference type="Proteomes" id="UP000295008">
    <property type="component" value="Unassembled WGS sequence"/>
</dbReference>
<dbReference type="PROSITE" id="PS00893">
    <property type="entry name" value="NUDIX_BOX"/>
    <property type="match status" value="1"/>
</dbReference>
<dbReference type="GO" id="GO:0019693">
    <property type="term" value="P:ribose phosphate metabolic process"/>
    <property type="evidence" value="ECO:0007669"/>
    <property type="project" value="TreeGrafter"/>
</dbReference>
<dbReference type="InterPro" id="IPR000086">
    <property type="entry name" value="NUDIX_hydrolase_dom"/>
</dbReference>
<keyword evidence="5" id="KW-1185">Reference proteome</keyword>
<dbReference type="PROSITE" id="PS51462">
    <property type="entry name" value="NUDIX"/>
    <property type="match status" value="1"/>
</dbReference>
<dbReference type="Pfam" id="PF00293">
    <property type="entry name" value="NUDIX"/>
    <property type="match status" value="1"/>
</dbReference>
<proteinExistence type="predicted"/>
<dbReference type="OrthoDB" id="9806150at2"/>
<dbReference type="Gene3D" id="3.90.79.10">
    <property type="entry name" value="Nucleoside Triphosphate Pyrophosphohydrolase"/>
    <property type="match status" value="1"/>
</dbReference>
<organism evidence="4 5">
    <name type="scientific">Hydrogenispora ethanolica</name>
    <dbReference type="NCBI Taxonomy" id="1082276"/>
    <lineage>
        <taxon>Bacteria</taxon>
        <taxon>Bacillati</taxon>
        <taxon>Bacillota</taxon>
        <taxon>Hydrogenispora</taxon>
    </lineage>
</organism>
<evidence type="ECO:0000256" key="1">
    <source>
        <dbReference type="ARBA" id="ARBA00001946"/>
    </source>
</evidence>
<evidence type="ECO:0000256" key="2">
    <source>
        <dbReference type="ARBA" id="ARBA00022801"/>
    </source>
</evidence>
<accession>A0A4R1RC10</accession>
<dbReference type="GO" id="GO:0016787">
    <property type="term" value="F:hydrolase activity"/>
    <property type="evidence" value="ECO:0007669"/>
    <property type="project" value="UniProtKB-KW"/>
</dbReference>
<dbReference type="GO" id="GO:0006753">
    <property type="term" value="P:nucleoside phosphate metabolic process"/>
    <property type="evidence" value="ECO:0007669"/>
    <property type="project" value="TreeGrafter"/>
</dbReference>
<dbReference type="GO" id="GO:0005829">
    <property type="term" value="C:cytosol"/>
    <property type="evidence" value="ECO:0007669"/>
    <property type="project" value="TreeGrafter"/>
</dbReference>
<dbReference type="RefSeq" id="WP_132015460.1">
    <property type="nucleotide sequence ID" value="NZ_SLUN01000022.1"/>
</dbReference>
<sequence length="180" mass="20374">MAENLKETTVSKNTIHHGSFLDLHRDQVRLPNGKIANREYLLHPGAAAVVPLLDDGRIVMVKQFRYPTGQIILEIPAGKLDAGEEPETCARRELSEEIGYEPGELIYLSSIWTTPGFTNEVIHLFLAKQLRPFRREPDPDEFLATVTMTKEEVLQHLDTAAIVDAKTVVALSYVERRNLW</sequence>
<name>A0A4R1RC10_HYDET</name>
<gene>
    <name evidence="4" type="ORF">EDC14_102246</name>
</gene>
<dbReference type="SUPFAM" id="SSF55811">
    <property type="entry name" value="Nudix"/>
    <property type="match status" value="1"/>
</dbReference>
<dbReference type="InterPro" id="IPR015797">
    <property type="entry name" value="NUDIX_hydrolase-like_dom_sf"/>
</dbReference>
<evidence type="ECO:0000313" key="4">
    <source>
        <dbReference type="EMBL" id="TCL62992.1"/>
    </source>
</evidence>
<keyword evidence="2" id="KW-0378">Hydrolase</keyword>
<protein>
    <submittedName>
        <fullName evidence="4">ADP-ribose pyrophosphatase</fullName>
    </submittedName>
</protein>
<comment type="caution">
    <text evidence="4">The sequence shown here is derived from an EMBL/GenBank/DDBJ whole genome shotgun (WGS) entry which is preliminary data.</text>
</comment>
<dbReference type="FunFam" id="3.90.79.10:FF:000024">
    <property type="entry name" value="ADP-ribose pyrophosphatase"/>
    <property type="match status" value="1"/>
</dbReference>
<dbReference type="AlphaFoldDB" id="A0A4R1RC10"/>